<dbReference type="AlphaFoldDB" id="A0A221KEH6"/>
<evidence type="ECO:0000313" key="1">
    <source>
        <dbReference type="EMBL" id="ASM77428.1"/>
    </source>
</evidence>
<accession>A0A221KEH6</accession>
<dbReference type="OrthoDB" id="9812003at2"/>
<dbReference type="EMBL" id="CP022423">
    <property type="protein sequence ID" value="ASM77428.1"/>
    <property type="molecule type" value="Genomic_DNA"/>
</dbReference>
<protein>
    <submittedName>
        <fullName evidence="1">Uncharacterized protein</fullName>
    </submittedName>
</protein>
<dbReference type="RefSeq" id="WP_089416532.1">
    <property type="nucleotide sequence ID" value="NZ_CP022423.1"/>
</dbReference>
<reference evidence="1 2" key="1">
    <citation type="submission" date="2017-07" db="EMBL/GenBank/DDBJ databases">
        <title>Complete Genome Sequence of the cosmetic ferment Vitreoscilla filiformis (ATCC15551).</title>
        <authorList>
            <person name="Contreras S."/>
            <person name="Sagory-Zalkind P."/>
            <person name="Blanquart H."/>
            <person name="Iltis A."/>
            <person name="Morand S.C."/>
        </authorList>
    </citation>
    <scope>NUCLEOTIDE SEQUENCE [LARGE SCALE GENOMIC DNA]</scope>
    <source>
        <strain evidence="1 2">ATCC 15551</strain>
    </source>
</reference>
<organism evidence="1 2">
    <name type="scientific">Vitreoscilla filiformis</name>
    <dbReference type="NCBI Taxonomy" id="63"/>
    <lineage>
        <taxon>Bacteria</taxon>
        <taxon>Pseudomonadati</taxon>
        <taxon>Pseudomonadota</taxon>
        <taxon>Betaproteobacteria</taxon>
        <taxon>Neisseriales</taxon>
        <taxon>Neisseriaceae</taxon>
        <taxon>Vitreoscilla</taxon>
    </lineage>
</organism>
<name>A0A221KEH6_VITFI</name>
<dbReference type="Proteomes" id="UP000199729">
    <property type="component" value="Chromosome"/>
</dbReference>
<keyword evidence="2" id="KW-1185">Reference proteome</keyword>
<sequence>MFSPDDLDFDAAVLGQRLPVAVEAALSEAGAHRSDAVRAMAALMRAQALAPEHPAVLIALYRHHFYGHRLALARDVARRALRVGAIALGLPECWRDMPRRALAGAKDVPAVRFYLFTLKGYAYLSLRLDDPIEARDALALLRHLDPDDCVGGALIEAVRQRALLGNLDDEDDAPPAPAVFGAAAWARLAPHISA</sequence>
<dbReference type="KEGG" id="vff:VITFI_CDS1650"/>
<proteinExistence type="predicted"/>
<gene>
    <name evidence="1" type="ORF">VITFI_CDS1650</name>
</gene>
<evidence type="ECO:0000313" key="2">
    <source>
        <dbReference type="Proteomes" id="UP000199729"/>
    </source>
</evidence>